<dbReference type="GeneID" id="19325215"/>
<organism evidence="1 2">
    <name type="scientific">Phaeoacremonium minimum (strain UCR-PA7)</name>
    <name type="common">Esca disease fungus</name>
    <name type="synonym">Togninia minima</name>
    <dbReference type="NCBI Taxonomy" id="1286976"/>
    <lineage>
        <taxon>Eukaryota</taxon>
        <taxon>Fungi</taxon>
        <taxon>Dikarya</taxon>
        <taxon>Ascomycota</taxon>
        <taxon>Pezizomycotina</taxon>
        <taxon>Sordariomycetes</taxon>
        <taxon>Sordariomycetidae</taxon>
        <taxon>Togniniales</taxon>
        <taxon>Togniniaceae</taxon>
        <taxon>Phaeoacremonium</taxon>
    </lineage>
</organism>
<dbReference type="AlphaFoldDB" id="R8BKM5"/>
<gene>
    <name evidence="1" type="ORF">UCRPA7_4734</name>
</gene>
<dbReference type="EMBL" id="KB933129">
    <property type="protein sequence ID" value="EON99762.1"/>
    <property type="molecule type" value="Genomic_DNA"/>
</dbReference>
<proteinExistence type="predicted"/>
<dbReference type="Pfam" id="PF00300">
    <property type="entry name" value="His_Phos_1"/>
    <property type="match status" value="1"/>
</dbReference>
<dbReference type="InterPro" id="IPR029033">
    <property type="entry name" value="His_PPase_superfam"/>
</dbReference>
<dbReference type="InterPro" id="IPR013078">
    <property type="entry name" value="His_Pase_superF_clade-1"/>
</dbReference>
<evidence type="ECO:0000313" key="1">
    <source>
        <dbReference type="EMBL" id="EON99762.1"/>
    </source>
</evidence>
<dbReference type="Proteomes" id="UP000014074">
    <property type="component" value="Unassembled WGS sequence"/>
</dbReference>
<dbReference type="KEGG" id="tmn:UCRPA7_4734"/>
<sequence length="258" mass="28894">MPITLHLVRHAQGFHNLSLINQQISDPSLTPFGREQCAELCKAFPAHDKITHLVASPMRRAIQTCYLSFQPAATAGKKVIAIPEVQEVSTLPSDIGTDPRILQIEFEDIADLSHVKPGWNDKSAGTPWSPTLDRLTARAKAARRWLRKLGQEAGGEADIAVVSHGGFLHFLTEDWDGMDPARGTGWQNTEYRSYEFVDPEGDDDVASLRETKPSWRRRRGSAIGLTETEQRELRAVVTRQMEEEFEWLAKEPPSVAVE</sequence>
<accession>R8BKM5</accession>
<dbReference type="GO" id="GO:0005737">
    <property type="term" value="C:cytoplasm"/>
    <property type="evidence" value="ECO:0007669"/>
    <property type="project" value="TreeGrafter"/>
</dbReference>
<dbReference type="PANTHER" id="PTHR48100:SF54">
    <property type="entry name" value="PHOSPHATASE SPAC5H10.03-RELATED"/>
    <property type="match status" value="1"/>
</dbReference>
<evidence type="ECO:0000313" key="2">
    <source>
        <dbReference type="Proteomes" id="UP000014074"/>
    </source>
</evidence>
<dbReference type="SUPFAM" id="SSF53254">
    <property type="entry name" value="Phosphoglycerate mutase-like"/>
    <property type="match status" value="1"/>
</dbReference>
<dbReference type="OrthoDB" id="496981at2759"/>
<keyword evidence="2" id="KW-1185">Reference proteome</keyword>
<dbReference type="eggNOG" id="KOG4754">
    <property type="taxonomic scope" value="Eukaryota"/>
</dbReference>
<protein>
    <submittedName>
        <fullName evidence="1">Putative phosphoglycerate mutase family protein</fullName>
    </submittedName>
</protein>
<reference evidence="2" key="1">
    <citation type="journal article" date="2013" name="Genome Announc.">
        <title>Draft genome sequence of the ascomycete Phaeoacremonium aleophilum strain UCR-PA7, a causal agent of the esca disease complex in grapevines.</title>
        <authorList>
            <person name="Blanco-Ulate B."/>
            <person name="Rolshausen P."/>
            <person name="Cantu D."/>
        </authorList>
    </citation>
    <scope>NUCLEOTIDE SEQUENCE [LARGE SCALE GENOMIC DNA]</scope>
    <source>
        <strain evidence="2">UCR-PA7</strain>
    </source>
</reference>
<dbReference type="CDD" id="cd07067">
    <property type="entry name" value="HP_PGM_like"/>
    <property type="match status" value="1"/>
</dbReference>
<dbReference type="Gene3D" id="3.40.50.1240">
    <property type="entry name" value="Phosphoglycerate mutase-like"/>
    <property type="match status" value="1"/>
</dbReference>
<dbReference type="PANTHER" id="PTHR48100">
    <property type="entry name" value="BROAD-SPECIFICITY PHOSPHATASE YOR283W-RELATED"/>
    <property type="match status" value="1"/>
</dbReference>
<name>R8BKM5_PHAM7</name>
<dbReference type="SMART" id="SM00855">
    <property type="entry name" value="PGAM"/>
    <property type="match status" value="1"/>
</dbReference>
<dbReference type="GO" id="GO:0016791">
    <property type="term" value="F:phosphatase activity"/>
    <property type="evidence" value="ECO:0007669"/>
    <property type="project" value="TreeGrafter"/>
</dbReference>
<dbReference type="InterPro" id="IPR050275">
    <property type="entry name" value="PGM_Phosphatase"/>
</dbReference>
<dbReference type="HOGENOM" id="CLU_039184_1_0_1"/>
<dbReference type="RefSeq" id="XP_007915476.1">
    <property type="nucleotide sequence ID" value="XM_007917285.1"/>
</dbReference>